<reference evidence="1 2" key="1">
    <citation type="submission" date="2023-09" db="EMBL/GenBank/DDBJ databases">
        <authorList>
            <person name="Wang M."/>
        </authorList>
    </citation>
    <scope>NUCLEOTIDE SEQUENCE [LARGE SCALE GENOMIC DNA]</scope>
    <source>
        <strain evidence="1">GT-2023</strain>
        <tissue evidence="1">Liver</tissue>
    </source>
</reference>
<name>A0ABR3MG54_9TELE</name>
<protein>
    <submittedName>
        <fullName evidence="1">Uncharacterized protein</fullName>
    </submittedName>
</protein>
<proteinExistence type="predicted"/>
<gene>
    <name evidence="1" type="ORF">QQF64_004417</name>
</gene>
<comment type="caution">
    <text evidence="1">The sequence shown here is derived from an EMBL/GenBank/DDBJ whole genome shotgun (WGS) entry which is preliminary data.</text>
</comment>
<keyword evidence="2" id="KW-1185">Reference proteome</keyword>
<evidence type="ECO:0000313" key="2">
    <source>
        <dbReference type="Proteomes" id="UP001558613"/>
    </source>
</evidence>
<evidence type="ECO:0000313" key="1">
    <source>
        <dbReference type="EMBL" id="KAL1264062.1"/>
    </source>
</evidence>
<accession>A0ABR3MG54</accession>
<organism evidence="1 2">
    <name type="scientific">Cirrhinus molitorella</name>
    <name type="common">mud carp</name>
    <dbReference type="NCBI Taxonomy" id="172907"/>
    <lineage>
        <taxon>Eukaryota</taxon>
        <taxon>Metazoa</taxon>
        <taxon>Chordata</taxon>
        <taxon>Craniata</taxon>
        <taxon>Vertebrata</taxon>
        <taxon>Euteleostomi</taxon>
        <taxon>Actinopterygii</taxon>
        <taxon>Neopterygii</taxon>
        <taxon>Teleostei</taxon>
        <taxon>Ostariophysi</taxon>
        <taxon>Cypriniformes</taxon>
        <taxon>Cyprinidae</taxon>
        <taxon>Labeoninae</taxon>
        <taxon>Labeonini</taxon>
        <taxon>Cirrhinus</taxon>
    </lineage>
</organism>
<dbReference type="EMBL" id="JAYMGO010000012">
    <property type="protein sequence ID" value="KAL1264062.1"/>
    <property type="molecule type" value="Genomic_DNA"/>
</dbReference>
<sequence length="97" mass="11293">MFKSTCSYCRSSARVPQRLRGGIKGVSPEFLLFSFLRSDCDCIPPRFRHSVAESLWMKGGKPLEGEDEMRKNEWTNVWKELKDFSSVSFLMAWTCFK</sequence>
<dbReference type="Proteomes" id="UP001558613">
    <property type="component" value="Unassembled WGS sequence"/>
</dbReference>